<dbReference type="HOGENOM" id="CLU_189312_0_0_1"/>
<gene>
    <name evidence="1" type="ORF">PHLGIDRAFT_119794</name>
</gene>
<dbReference type="Proteomes" id="UP000053257">
    <property type="component" value="Unassembled WGS sequence"/>
</dbReference>
<keyword evidence="2" id="KW-1185">Reference proteome</keyword>
<organism evidence="1 2">
    <name type="scientific">Phlebiopsis gigantea (strain 11061_1 CR5-6)</name>
    <name type="common">White-rot fungus</name>
    <name type="synonym">Peniophora gigantea</name>
    <dbReference type="NCBI Taxonomy" id="745531"/>
    <lineage>
        <taxon>Eukaryota</taxon>
        <taxon>Fungi</taxon>
        <taxon>Dikarya</taxon>
        <taxon>Basidiomycota</taxon>
        <taxon>Agaricomycotina</taxon>
        <taxon>Agaricomycetes</taxon>
        <taxon>Polyporales</taxon>
        <taxon>Phanerochaetaceae</taxon>
        <taxon>Phlebiopsis</taxon>
    </lineage>
</organism>
<dbReference type="STRING" id="745531.A0A0C3S5A7"/>
<dbReference type="OrthoDB" id="3212378at2759"/>
<proteinExistence type="predicted"/>
<dbReference type="AlphaFoldDB" id="A0A0C3S5A7"/>
<name>A0A0C3S5A7_PHLG1</name>
<evidence type="ECO:0000313" key="1">
    <source>
        <dbReference type="EMBL" id="KIP05497.1"/>
    </source>
</evidence>
<accession>A0A0C3S5A7</accession>
<evidence type="ECO:0000313" key="2">
    <source>
        <dbReference type="Proteomes" id="UP000053257"/>
    </source>
</evidence>
<protein>
    <submittedName>
        <fullName evidence="1">Uncharacterized protein</fullName>
    </submittedName>
</protein>
<reference evidence="1 2" key="1">
    <citation type="journal article" date="2014" name="PLoS Genet.">
        <title>Analysis of the Phlebiopsis gigantea genome, transcriptome and secretome provides insight into its pioneer colonization strategies of wood.</title>
        <authorList>
            <person name="Hori C."/>
            <person name="Ishida T."/>
            <person name="Igarashi K."/>
            <person name="Samejima M."/>
            <person name="Suzuki H."/>
            <person name="Master E."/>
            <person name="Ferreira P."/>
            <person name="Ruiz-Duenas F.J."/>
            <person name="Held B."/>
            <person name="Canessa P."/>
            <person name="Larrondo L.F."/>
            <person name="Schmoll M."/>
            <person name="Druzhinina I.S."/>
            <person name="Kubicek C.P."/>
            <person name="Gaskell J.A."/>
            <person name="Kersten P."/>
            <person name="St John F."/>
            <person name="Glasner J."/>
            <person name="Sabat G."/>
            <person name="Splinter BonDurant S."/>
            <person name="Syed K."/>
            <person name="Yadav J."/>
            <person name="Mgbeahuruike A.C."/>
            <person name="Kovalchuk A."/>
            <person name="Asiegbu F.O."/>
            <person name="Lackner G."/>
            <person name="Hoffmeister D."/>
            <person name="Rencoret J."/>
            <person name="Gutierrez A."/>
            <person name="Sun H."/>
            <person name="Lindquist E."/>
            <person name="Barry K."/>
            <person name="Riley R."/>
            <person name="Grigoriev I.V."/>
            <person name="Henrissat B."/>
            <person name="Kues U."/>
            <person name="Berka R.M."/>
            <person name="Martinez A.T."/>
            <person name="Covert S.F."/>
            <person name="Blanchette R.A."/>
            <person name="Cullen D."/>
        </authorList>
    </citation>
    <scope>NUCLEOTIDE SEQUENCE [LARGE SCALE GENOMIC DNA]</scope>
    <source>
        <strain evidence="1 2">11061_1 CR5-6</strain>
    </source>
</reference>
<sequence length="83" mass="8847">MLPHSSLPTSATQAKDKNYMLLGHSLARLSRAVGQTADLSELLKVNLDAMKVLAATHAAQFMTAAAELVPEPEAEEESESSPQ</sequence>
<dbReference type="EMBL" id="KN840542">
    <property type="protein sequence ID" value="KIP05497.1"/>
    <property type="molecule type" value="Genomic_DNA"/>
</dbReference>